<dbReference type="Proteomes" id="UP000824264">
    <property type="component" value="Unassembled WGS sequence"/>
</dbReference>
<dbReference type="InterPro" id="IPR024453">
    <property type="entry name" value="Peptidase_C92"/>
</dbReference>
<reference evidence="1" key="1">
    <citation type="journal article" date="2021" name="PeerJ">
        <title>Extensive microbial diversity within the chicken gut microbiome revealed by metagenomics and culture.</title>
        <authorList>
            <person name="Gilroy R."/>
            <person name="Ravi A."/>
            <person name="Getino M."/>
            <person name="Pursley I."/>
            <person name="Horton D.L."/>
            <person name="Alikhan N.F."/>
            <person name="Baker D."/>
            <person name="Gharbi K."/>
            <person name="Hall N."/>
            <person name="Watson M."/>
            <person name="Adriaenssens E.M."/>
            <person name="Foster-Nyarko E."/>
            <person name="Jarju S."/>
            <person name="Secka A."/>
            <person name="Antonio M."/>
            <person name="Oren A."/>
            <person name="Chaudhuri R.R."/>
            <person name="La Ragione R."/>
            <person name="Hildebrand F."/>
            <person name="Pallen M.J."/>
        </authorList>
    </citation>
    <scope>NUCLEOTIDE SEQUENCE</scope>
    <source>
        <strain evidence="1">ChiSxjej5B17-1746</strain>
    </source>
</reference>
<protein>
    <submittedName>
        <fullName evidence="1">YiiX family permuted papain-like enzyme</fullName>
    </submittedName>
</protein>
<reference evidence="1" key="2">
    <citation type="submission" date="2021-04" db="EMBL/GenBank/DDBJ databases">
        <authorList>
            <person name="Gilroy R."/>
        </authorList>
    </citation>
    <scope>NUCLEOTIDE SEQUENCE</scope>
    <source>
        <strain evidence="1">ChiSxjej5B17-1746</strain>
    </source>
</reference>
<name>A0A9D1QZ35_9BACT</name>
<dbReference type="InterPro" id="IPR038765">
    <property type="entry name" value="Papain-like_cys_pep_sf"/>
</dbReference>
<dbReference type="SUPFAM" id="SSF54001">
    <property type="entry name" value="Cysteine proteinases"/>
    <property type="match status" value="1"/>
</dbReference>
<dbReference type="NCBIfam" id="NF007458">
    <property type="entry name" value="PRK10030.1"/>
    <property type="match status" value="1"/>
</dbReference>
<dbReference type="AlphaFoldDB" id="A0A9D1QZ35"/>
<accession>A0A9D1QZ35</accession>
<dbReference type="Gene3D" id="3.90.1720.10">
    <property type="entry name" value="endopeptidase domain like (from Nostoc punctiforme)"/>
    <property type="match status" value="1"/>
</dbReference>
<sequence length="223" mass="25134">MPRPLFPLHGQYRLRRLLSLLLLCLLMLPSSLSRSTAVPVSRWQEGDIVLQTSSSAQSEAIRLVTGSPWTHCGLVLKRNGRLMVFEASRRVCYTSPEAWVARGVGKRLLVLRLRDAASVLSPARLRAMREAAARFEGKPYDLFFEWTDEAQYCSELVWKVYKKGAGITLSPLRKMRDYHFSHPAVRAAMRQRYGTDTPHDQPVVAPSDLAASTRLVPVRATSD</sequence>
<evidence type="ECO:0000313" key="1">
    <source>
        <dbReference type="EMBL" id="HIW77904.1"/>
    </source>
</evidence>
<gene>
    <name evidence="1" type="ORF">H9874_01995</name>
</gene>
<comment type="caution">
    <text evidence="1">The sequence shown here is derived from an EMBL/GenBank/DDBJ whole genome shotgun (WGS) entry which is preliminary data.</text>
</comment>
<evidence type="ECO:0000313" key="2">
    <source>
        <dbReference type="Proteomes" id="UP000824264"/>
    </source>
</evidence>
<dbReference type="Pfam" id="PF05708">
    <property type="entry name" value="Peptidase_C92"/>
    <property type="match status" value="1"/>
</dbReference>
<organism evidence="1 2">
    <name type="scientific">Candidatus Bilophila faecipullorum</name>
    <dbReference type="NCBI Taxonomy" id="2838482"/>
    <lineage>
        <taxon>Bacteria</taxon>
        <taxon>Pseudomonadati</taxon>
        <taxon>Thermodesulfobacteriota</taxon>
        <taxon>Desulfovibrionia</taxon>
        <taxon>Desulfovibrionales</taxon>
        <taxon>Desulfovibrionaceae</taxon>
        <taxon>Bilophila</taxon>
    </lineage>
</organism>
<proteinExistence type="predicted"/>
<dbReference type="EMBL" id="DXGI01000075">
    <property type="protein sequence ID" value="HIW77904.1"/>
    <property type="molecule type" value="Genomic_DNA"/>
</dbReference>